<keyword evidence="15" id="KW-1185">Reference proteome</keyword>
<comment type="catalytic activity">
    <reaction evidence="8">
        <text>D-serine = pyruvate + NH4(+)</text>
        <dbReference type="Rhea" id="RHEA:13977"/>
        <dbReference type="ChEBI" id="CHEBI:15361"/>
        <dbReference type="ChEBI" id="CHEBI:28938"/>
        <dbReference type="ChEBI" id="CHEBI:35247"/>
        <dbReference type="EC" id="4.3.1.18"/>
    </reaction>
    <physiologicalReaction direction="left-to-right" evidence="8">
        <dbReference type="Rhea" id="RHEA:13978"/>
    </physiologicalReaction>
</comment>
<evidence type="ECO:0000259" key="12">
    <source>
        <dbReference type="Pfam" id="PF01168"/>
    </source>
</evidence>
<evidence type="ECO:0000256" key="2">
    <source>
        <dbReference type="ARBA" id="ARBA00001947"/>
    </source>
</evidence>
<dbReference type="Gene3D" id="3.20.20.10">
    <property type="entry name" value="Alanine racemase"/>
    <property type="match status" value="1"/>
</dbReference>
<evidence type="ECO:0000256" key="6">
    <source>
        <dbReference type="ARBA" id="ARBA00022898"/>
    </source>
</evidence>
<dbReference type="SUPFAM" id="SSF51419">
    <property type="entry name" value="PLP-binding barrel"/>
    <property type="match status" value="1"/>
</dbReference>
<dbReference type="RefSeq" id="XP_020437622.1">
    <property type="nucleotide sequence ID" value="XM_020572479.1"/>
</dbReference>
<dbReference type="GO" id="GO:0046872">
    <property type="term" value="F:metal ion binding"/>
    <property type="evidence" value="ECO:0007669"/>
    <property type="project" value="UniProtKB-KW"/>
</dbReference>
<evidence type="ECO:0000256" key="4">
    <source>
        <dbReference type="ARBA" id="ARBA00022723"/>
    </source>
</evidence>
<dbReference type="FunFam" id="3.20.20.10:FF:000016">
    <property type="entry name" value="D-serine dehydratase"/>
    <property type="match status" value="1"/>
</dbReference>
<dbReference type="InterPro" id="IPR001608">
    <property type="entry name" value="Ala_racemase_N"/>
</dbReference>
<feature type="domain" description="Alanine racemase N-terminal" evidence="12">
    <location>
        <begin position="17"/>
        <end position="230"/>
    </location>
</feature>
<organism evidence="14 15">
    <name type="scientific">Heterostelium pallidum (strain ATCC 26659 / Pp 5 / PN500)</name>
    <name type="common">Cellular slime mold</name>
    <name type="synonym">Polysphondylium pallidum</name>
    <dbReference type="NCBI Taxonomy" id="670386"/>
    <lineage>
        <taxon>Eukaryota</taxon>
        <taxon>Amoebozoa</taxon>
        <taxon>Evosea</taxon>
        <taxon>Eumycetozoa</taxon>
        <taxon>Dictyostelia</taxon>
        <taxon>Acytosteliales</taxon>
        <taxon>Acytosteliaceae</taxon>
        <taxon>Heterostelium</taxon>
    </lineage>
</organism>
<evidence type="ECO:0000256" key="10">
    <source>
        <dbReference type="ARBA" id="ARBA00069616"/>
    </source>
</evidence>
<dbReference type="InterPro" id="IPR029066">
    <property type="entry name" value="PLP-binding_barrel"/>
</dbReference>
<proteinExistence type="inferred from homology"/>
<dbReference type="GeneID" id="31356999"/>
<dbReference type="PANTHER" id="PTHR28004:SF2">
    <property type="entry name" value="D-SERINE DEHYDRATASE"/>
    <property type="match status" value="1"/>
</dbReference>
<dbReference type="PANTHER" id="PTHR28004">
    <property type="entry name" value="ZGC:162816-RELATED"/>
    <property type="match status" value="1"/>
</dbReference>
<name>D3AZD1_HETP5</name>
<evidence type="ECO:0000256" key="3">
    <source>
        <dbReference type="ARBA" id="ARBA00005323"/>
    </source>
</evidence>
<gene>
    <name evidence="14" type="ORF">PPL_01471</name>
</gene>
<comment type="cofactor">
    <cofactor evidence="2">
        <name>Zn(2+)</name>
        <dbReference type="ChEBI" id="CHEBI:29105"/>
    </cofactor>
</comment>
<keyword evidence="6" id="KW-0663">Pyridoxal phosphate</keyword>
<dbReference type="GO" id="GO:0008721">
    <property type="term" value="F:D-serine ammonia-lyase activity"/>
    <property type="evidence" value="ECO:0007669"/>
    <property type="project" value="UniProtKB-EC"/>
</dbReference>
<dbReference type="STRING" id="670386.D3AZD1"/>
<comment type="similarity">
    <text evidence="3">Belongs to the DSD1 family.</text>
</comment>
<evidence type="ECO:0000256" key="8">
    <source>
        <dbReference type="ARBA" id="ARBA00051198"/>
    </source>
</evidence>
<dbReference type="InterPro" id="IPR026956">
    <property type="entry name" value="D-ser_dehydrat-like_dom"/>
</dbReference>
<keyword evidence="5" id="KW-0862">Zinc</keyword>
<dbReference type="EC" id="4.3.1.18" evidence="9"/>
<evidence type="ECO:0000256" key="1">
    <source>
        <dbReference type="ARBA" id="ARBA00001933"/>
    </source>
</evidence>
<evidence type="ECO:0000313" key="15">
    <source>
        <dbReference type="Proteomes" id="UP000001396"/>
    </source>
</evidence>
<evidence type="ECO:0000256" key="7">
    <source>
        <dbReference type="ARBA" id="ARBA00023239"/>
    </source>
</evidence>
<keyword evidence="4" id="KW-0479">Metal-binding</keyword>
<sequence length="277" mass="30651">MQNISIKQLPSPSVVVDEEIVRRNCKKMIDRSKQLGVAIRPHMKTHKTIEIGKFQVEGLEFKKVIVSTLQEAKFYAQSGYFKDILYAIPIAPNKLEQAASIHSSIDVLHLMVDHPDHVRALVDFRVSNNAALAGKKWSVFVKIDCGYHRAGADPCSPKTLDLIASITKDNNQHFDFQGIYTHSGHSYRQQTPKEIAAIALEEATVAGQMGARIREAGLPCPIVSIGSTPSSDPAKPIDFSRYPIGTVIQIIPNHSCLTAAMFSNYQILKGITLFELT</sequence>
<evidence type="ECO:0000256" key="5">
    <source>
        <dbReference type="ARBA" id="ARBA00022833"/>
    </source>
</evidence>
<feature type="domain" description="D-serine dehydratase-like" evidence="13">
    <location>
        <begin position="240"/>
        <end position="267"/>
    </location>
</feature>
<evidence type="ECO:0000259" key="13">
    <source>
        <dbReference type="Pfam" id="PF14031"/>
    </source>
</evidence>
<reference evidence="14 15" key="1">
    <citation type="journal article" date="2011" name="Genome Res.">
        <title>Phylogeny-wide analysis of social amoeba genomes highlights ancient origins for complex intercellular communication.</title>
        <authorList>
            <person name="Heidel A.J."/>
            <person name="Lawal H.M."/>
            <person name="Felder M."/>
            <person name="Schilde C."/>
            <person name="Helps N.R."/>
            <person name="Tunggal B."/>
            <person name="Rivero F."/>
            <person name="John U."/>
            <person name="Schleicher M."/>
            <person name="Eichinger L."/>
            <person name="Platzer M."/>
            <person name="Noegel A.A."/>
            <person name="Schaap P."/>
            <person name="Gloeckner G."/>
        </authorList>
    </citation>
    <scope>NUCLEOTIDE SEQUENCE [LARGE SCALE GENOMIC DNA]</scope>
    <source>
        <strain evidence="15">ATCC 26659 / Pp 5 / PN500</strain>
    </source>
</reference>
<dbReference type="Pfam" id="PF01168">
    <property type="entry name" value="Ala_racemase_N"/>
    <property type="match status" value="1"/>
</dbReference>
<evidence type="ECO:0000313" key="14">
    <source>
        <dbReference type="EMBL" id="EFA85514.1"/>
    </source>
</evidence>
<evidence type="ECO:0000256" key="11">
    <source>
        <dbReference type="ARBA" id="ARBA00075219"/>
    </source>
</evidence>
<accession>D3AZD1</accession>
<dbReference type="GO" id="GO:0036088">
    <property type="term" value="P:D-serine catabolic process"/>
    <property type="evidence" value="ECO:0007669"/>
    <property type="project" value="TreeGrafter"/>
</dbReference>
<comment type="caution">
    <text evidence="14">The sequence shown here is derived from an EMBL/GenBank/DDBJ whole genome shotgun (WGS) entry which is preliminary data.</text>
</comment>
<dbReference type="Proteomes" id="UP000001396">
    <property type="component" value="Unassembled WGS sequence"/>
</dbReference>
<evidence type="ECO:0000256" key="9">
    <source>
        <dbReference type="ARBA" id="ARBA00066349"/>
    </source>
</evidence>
<keyword evidence="7" id="KW-0456">Lyase</keyword>
<comment type="cofactor">
    <cofactor evidence="1">
        <name>pyridoxal 5'-phosphate</name>
        <dbReference type="ChEBI" id="CHEBI:597326"/>
    </cofactor>
</comment>
<dbReference type="InParanoid" id="D3AZD1"/>
<dbReference type="Pfam" id="PF14031">
    <property type="entry name" value="D-ser_dehydrat"/>
    <property type="match status" value="1"/>
</dbReference>
<dbReference type="AlphaFoldDB" id="D3AZD1"/>
<dbReference type="EMBL" id="ADBJ01000007">
    <property type="protein sequence ID" value="EFA85514.1"/>
    <property type="molecule type" value="Genomic_DNA"/>
</dbReference>
<dbReference type="InterPro" id="IPR051466">
    <property type="entry name" value="D-amino_acid_metab_enzyme"/>
</dbReference>
<protein>
    <recommendedName>
        <fullName evidence="10">D-serine dehydratase</fullName>
        <ecNumber evidence="9">4.3.1.18</ecNumber>
    </recommendedName>
    <alternativeName>
        <fullName evidence="11">D-serine deaminase</fullName>
    </alternativeName>
</protein>